<keyword evidence="1" id="KW-1133">Transmembrane helix</keyword>
<proteinExistence type="predicted"/>
<organism evidence="2 3">
    <name type="scientific">Cyclobacterium jeungdonense</name>
    <dbReference type="NCBI Taxonomy" id="708087"/>
    <lineage>
        <taxon>Bacteria</taxon>
        <taxon>Pseudomonadati</taxon>
        <taxon>Bacteroidota</taxon>
        <taxon>Cytophagia</taxon>
        <taxon>Cytophagales</taxon>
        <taxon>Cyclobacteriaceae</taxon>
        <taxon>Cyclobacterium</taxon>
    </lineage>
</organism>
<comment type="caution">
    <text evidence="2">The sequence shown here is derived from an EMBL/GenBank/DDBJ whole genome shotgun (WGS) entry which is preliminary data.</text>
</comment>
<dbReference type="EMBL" id="JAUFQS010000003">
    <property type="protein sequence ID" value="MDN3686767.1"/>
    <property type="molecule type" value="Genomic_DNA"/>
</dbReference>
<dbReference type="Pfam" id="PF22503">
    <property type="entry name" value="DUF6992"/>
    <property type="match status" value="1"/>
</dbReference>
<feature type="transmembrane region" description="Helical" evidence="1">
    <location>
        <begin position="113"/>
        <end position="131"/>
    </location>
</feature>
<accession>A0ABT8C3V2</accession>
<dbReference type="Proteomes" id="UP001236663">
    <property type="component" value="Unassembled WGS sequence"/>
</dbReference>
<feature type="transmembrane region" description="Helical" evidence="1">
    <location>
        <begin position="143"/>
        <end position="167"/>
    </location>
</feature>
<protein>
    <submittedName>
        <fullName evidence="2">Uncharacterized protein</fullName>
    </submittedName>
</protein>
<evidence type="ECO:0000313" key="3">
    <source>
        <dbReference type="Proteomes" id="UP001236663"/>
    </source>
</evidence>
<name>A0ABT8C3V2_9BACT</name>
<gene>
    <name evidence="2" type="ORF">QWZ15_02895</name>
</gene>
<evidence type="ECO:0000256" key="1">
    <source>
        <dbReference type="SAM" id="Phobius"/>
    </source>
</evidence>
<evidence type="ECO:0000313" key="2">
    <source>
        <dbReference type="EMBL" id="MDN3686767.1"/>
    </source>
</evidence>
<keyword evidence="3" id="KW-1185">Reference proteome</keyword>
<reference evidence="3" key="1">
    <citation type="journal article" date="2019" name="Int. J. Syst. Evol. Microbiol.">
        <title>The Global Catalogue of Microorganisms (GCM) 10K type strain sequencing project: providing services to taxonomists for standard genome sequencing and annotation.</title>
        <authorList>
            <consortium name="The Broad Institute Genomics Platform"/>
            <consortium name="The Broad Institute Genome Sequencing Center for Infectious Disease"/>
            <person name="Wu L."/>
            <person name="Ma J."/>
        </authorList>
    </citation>
    <scope>NUCLEOTIDE SEQUENCE [LARGE SCALE GENOMIC DNA]</scope>
    <source>
        <strain evidence="3">CECT 7706</strain>
    </source>
</reference>
<dbReference type="RefSeq" id="WP_163384909.1">
    <property type="nucleotide sequence ID" value="NZ_JAUFQS010000003.1"/>
</dbReference>
<keyword evidence="1" id="KW-0472">Membrane</keyword>
<keyword evidence="1" id="KW-0812">Transmembrane</keyword>
<sequence>MKWKLLLLVGGMLTGGFCKGQGKASIPDVNQHRSMIESGGMMVLGTWAAGNMVWAGIGAASKKGKTKAFHQMNLYWNSVNLVIAGLGYINAKKSREPIGLWESMKAQQKSEKILLVNAALDFGYMATGMYLKERGKRLESEQLHGFGNSVILQGAFLMVFDGILYALQSKNGKKFEPWIQNLDLSTSGLGIKATF</sequence>
<dbReference type="InterPro" id="IPR054261">
    <property type="entry name" value="DUF6992"/>
</dbReference>
<feature type="transmembrane region" description="Helical" evidence="1">
    <location>
        <begin position="42"/>
        <end position="61"/>
    </location>
</feature>